<dbReference type="OrthoDB" id="9790409at2"/>
<evidence type="ECO:0008006" key="4">
    <source>
        <dbReference type="Google" id="ProtNLM"/>
    </source>
</evidence>
<evidence type="ECO:0000256" key="1">
    <source>
        <dbReference type="SAM" id="Phobius"/>
    </source>
</evidence>
<dbReference type="STRING" id="1518501.CQ10_20150"/>
<accession>A0A0R3L0W8</accession>
<keyword evidence="1" id="KW-1133">Transmembrane helix</keyword>
<feature type="transmembrane region" description="Helical" evidence="1">
    <location>
        <begin position="112"/>
        <end position="133"/>
    </location>
</feature>
<dbReference type="Pfam" id="PF20398">
    <property type="entry name" value="DUF6691"/>
    <property type="match status" value="1"/>
</dbReference>
<keyword evidence="1" id="KW-0472">Membrane</keyword>
<feature type="transmembrane region" description="Helical" evidence="1">
    <location>
        <begin position="82"/>
        <end position="100"/>
    </location>
</feature>
<dbReference type="EMBL" id="LLXX01000215">
    <property type="protein sequence ID" value="KRQ93975.1"/>
    <property type="molecule type" value="Genomic_DNA"/>
</dbReference>
<evidence type="ECO:0000313" key="3">
    <source>
        <dbReference type="Proteomes" id="UP000051913"/>
    </source>
</evidence>
<dbReference type="Proteomes" id="UP000051913">
    <property type="component" value="Unassembled WGS sequence"/>
</dbReference>
<reference evidence="2 3" key="1">
    <citation type="submission" date="2014-03" db="EMBL/GenBank/DDBJ databases">
        <title>Bradyrhizobium valentinum sp. nov., isolated from effective nodules of Lupinus mariae-josephae, a lupine endemic of basic-lime soils in Eastern Spain.</title>
        <authorList>
            <person name="Duran D."/>
            <person name="Rey L."/>
            <person name="Navarro A."/>
            <person name="Busquets A."/>
            <person name="Imperial J."/>
            <person name="Ruiz-Argueso T."/>
        </authorList>
    </citation>
    <scope>NUCLEOTIDE SEQUENCE [LARGE SCALE GENOMIC DNA]</scope>
    <source>
        <strain evidence="2 3">LmjM3</strain>
    </source>
</reference>
<feature type="transmembrane region" description="Helical" evidence="1">
    <location>
        <begin position="40"/>
        <end position="61"/>
    </location>
</feature>
<dbReference type="RefSeq" id="WP_057855087.1">
    <property type="nucleotide sequence ID" value="NZ_LLXX01000215.1"/>
</dbReference>
<evidence type="ECO:0000313" key="2">
    <source>
        <dbReference type="EMBL" id="KRQ93975.1"/>
    </source>
</evidence>
<organism evidence="2 3">
    <name type="scientific">Bradyrhizobium valentinum</name>
    <dbReference type="NCBI Taxonomy" id="1518501"/>
    <lineage>
        <taxon>Bacteria</taxon>
        <taxon>Pseudomonadati</taxon>
        <taxon>Pseudomonadota</taxon>
        <taxon>Alphaproteobacteria</taxon>
        <taxon>Hyphomicrobiales</taxon>
        <taxon>Nitrobacteraceae</taxon>
        <taxon>Bradyrhizobium</taxon>
    </lineage>
</organism>
<gene>
    <name evidence="2" type="ORF">CP49_26695</name>
</gene>
<dbReference type="AlphaFoldDB" id="A0A0R3L0W8"/>
<sequence>MRIIPPLLCGLIFGAGLLISGMVQPTKVLGFLDIFGAWDPSLAVVMAAALAVSVPGFMLAGRRSRPWLAGKYFWPGKSGIDSPLVAGAALFGIGWGLVGLCPGPALESLATLSPGIIVFVVAMAAGMMAHDAWQQSRLTAQRERLLASATDG</sequence>
<proteinExistence type="predicted"/>
<protein>
    <recommendedName>
        <fullName evidence="4">YeeE/YedE family protein</fullName>
    </recommendedName>
</protein>
<comment type="caution">
    <text evidence="2">The sequence shown here is derived from an EMBL/GenBank/DDBJ whole genome shotgun (WGS) entry which is preliminary data.</text>
</comment>
<dbReference type="InterPro" id="IPR046513">
    <property type="entry name" value="DUF6691"/>
</dbReference>
<keyword evidence="3" id="KW-1185">Reference proteome</keyword>
<name>A0A0R3L0W8_9BRAD</name>
<keyword evidence="1" id="KW-0812">Transmembrane</keyword>